<dbReference type="InterPro" id="IPR055402">
    <property type="entry name" value="KNTC1_N"/>
</dbReference>
<evidence type="ECO:0000259" key="1">
    <source>
        <dbReference type="Pfam" id="PF24506"/>
    </source>
</evidence>
<reference evidence="4" key="1">
    <citation type="submission" date="2021-04" db="EMBL/GenBank/DDBJ databases">
        <authorList>
            <consortium name="Molecular Ecology Group"/>
        </authorList>
    </citation>
    <scope>NUCLEOTIDE SEQUENCE</scope>
</reference>
<dbReference type="GO" id="GO:0007094">
    <property type="term" value="P:mitotic spindle assembly checkpoint signaling"/>
    <property type="evidence" value="ECO:0007669"/>
    <property type="project" value="TreeGrafter"/>
</dbReference>
<dbReference type="InterPro" id="IPR055404">
    <property type="entry name" value="ARM_KNTC1_2nd"/>
</dbReference>
<protein>
    <recommendedName>
        <fullName evidence="6">Kinetochore-associated protein 1</fullName>
    </recommendedName>
</protein>
<name>A0A8S3ZQK2_9EUPU</name>
<gene>
    <name evidence="4" type="ORF">CUNI_LOCUS15194</name>
</gene>
<evidence type="ECO:0000313" key="4">
    <source>
        <dbReference type="EMBL" id="CAG5129636.1"/>
    </source>
</evidence>
<dbReference type="Pfam" id="PF24516">
    <property type="entry name" value="ARM_KNTC1_2nd"/>
    <property type="match status" value="1"/>
</dbReference>
<evidence type="ECO:0000313" key="5">
    <source>
        <dbReference type="Proteomes" id="UP000678393"/>
    </source>
</evidence>
<dbReference type="AlphaFoldDB" id="A0A8S3ZQK2"/>
<dbReference type="PANTHER" id="PTHR15688:SF1">
    <property type="entry name" value="KINETOCHORE-ASSOCIATED PROTEIN 1"/>
    <property type="match status" value="1"/>
</dbReference>
<dbReference type="GO" id="GO:0005828">
    <property type="term" value="C:kinetochore microtubule"/>
    <property type="evidence" value="ECO:0007669"/>
    <property type="project" value="TreeGrafter"/>
</dbReference>
<feature type="domain" description="KNTC1 N-terminal" evidence="1">
    <location>
        <begin position="18"/>
        <end position="352"/>
    </location>
</feature>
<dbReference type="PANTHER" id="PTHR15688">
    <property type="entry name" value="KINETOCHORE-ASSOCIATED PROTEIN 1"/>
    <property type="match status" value="1"/>
</dbReference>
<comment type="caution">
    <text evidence="4">The sequence shown here is derived from an EMBL/GenBank/DDBJ whole genome shotgun (WGS) entry which is preliminary data.</text>
</comment>
<feature type="domain" description="KNTC1 second ARM-repeats" evidence="2">
    <location>
        <begin position="661"/>
        <end position="822"/>
    </location>
</feature>
<dbReference type="InterPro" id="IPR052802">
    <property type="entry name" value="KNTC1"/>
</dbReference>
<proteinExistence type="predicted"/>
<evidence type="ECO:0000259" key="3">
    <source>
        <dbReference type="Pfam" id="PF24520"/>
    </source>
</evidence>
<dbReference type="Pfam" id="PF24506">
    <property type="entry name" value="KNTC1_N"/>
    <property type="match status" value="1"/>
</dbReference>
<dbReference type="GO" id="GO:1903394">
    <property type="term" value="P:protein localization to kinetochore involved in kinetochore assembly"/>
    <property type="evidence" value="ECO:0007669"/>
    <property type="project" value="TreeGrafter"/>
</dbReference>
<accession>A0A8S3ZQK2</accession>
<dbReference type="GO" id="GO:0005737">
    <property type="term" value="C:cytoplasm"/>
    <property type="evidence" value="ECO:0007669"/>
    <property type="project" value="TreeGrafter"/>
</dbReference>
<dbReference type="OrthoDB" id="6071496at2759"/>
<evidence type="ECO:0000259" key="2">
    <source>
        <dbReference type="Pfam" id="PF24516"/>
    </source>
</evidence>
<dbReference type="EMBL" id="CAJHNH020003602">
    <property type="protein sequence ID" value="CAG5129636.1"/>
    <property type="molecule type" value="Genomic_DNA"/>
</dbReference>
<dbReference type="GO" id="GO:0000070">
    <property type="term" value="P:mitotic sister chromatid segregation"/>
    <property type="evidence" value="ECO:0007669"/>
    <property type="project" value="TreeGrafter"/>
</dbReference>
<keyword evidence="5" id="KW-1185">Reference proteome</keyword>
<dbReference type="GO" id="GO:0031267">
    <property type="term" value="F:small GTPase binding"/>
    <property type="evidence" value="ECO:0007669"/>
    <property type="project" value="TreeGrafter"/>
</dbReference>
<dbReference type="Proteomes" id="UP000678393">
    <property type="component" value="Unassembled WGS sequence"/>
</dbReference>
<dbReference type="GO" id="GO:1990423">
    <property type="term" value="C:RZZ complex"/>
    <property type="evidence" value="ECO:0007669"/>
    <property type="project" value="TreeGrafter"/>
</dbReference>
<dbReference type="Pfam" id="PF24520">
    <property type="entry name" value="ARM_KNTC1_1st"/>
    <property type="match status" value="1"/>
</dbReference>
<organism evidence="4 5">
    <name type="scientific">Candidula unifasciata</name>
    <dbReference type="NCBI Taxonomy" id="100452"/>
    <lineage>
        <taxon>Eukaryota</taxon>
        <taxon>Metazoa</taxon>
        <taxon>Spiralia</taxon>
        <taxon>Lophotrochozoa</taxon>
        <taxon>Mollusca</taxon>
        <taxon>Gastropoda</taxon>
        <taxon>Heterobranchia</taxon>
        <taxon>Euthyneura</taxon>
        <taxon>Panpulmonata</taxon>
        <taxon>Eupulmonata</taxon>
        <taxon>Stylommatophora</taxon>
        <taxon>Helicina</taxon>
        <taxon>Helicoidea</taxon>
        <taxon>Geomitridae</taxon>
        <taxon>Candidula</taxon>
    </lineage>
</organism>
<sequence>MESKWTLSLGETTTCGAETIVKFVSETKENEKPNIVSATAGGHFKAIAVDNLLAAVREQDLCSINFSNTIDEIAVLTGGYIAVGERSGVLTVGILEGDNHFCVKLSCMLIPEAKGPTEKTFVHLSFLITQELETESRAQIICLSHEGHLMTFIDIILKNSDIDVSCVKRGKLATPHDKVFDLVTLQNQIITVGSGAFCVADYTVVNGQVLLQETSSWDSEEPVEMVKIQVLADARVFVTLDSKGKFYLWDMLTMTVVHTWTVAGVSNFRLLHVKIAQSFRLSDLKILVVQQGKVQTLTLPTLAVSSEYTTGADFADLSKSSVSQDEVYVAECSKVEDEDGVETTVYFRCYTEINPVKRLQRLIAKKRYEEAEKYAKLFGLPFNLDPEIVQSKMREVQESFAAAVMHIQQCKEQLLRNKSQDSSATDVLAELLELEHRLEAYRLVFGEENYNPSEWETFQYENPLTMFWKLLMIEPEKAFKLWTCFQKDLQEQLKPGLLHQLLQRIPSSVPCQMVVDWLCQAVIPFIVTSDPDAVTSVIQWVEEQIQTLEMNGKESGIDDALQVCGSVLKSLQQAVTCDIKMNCGLALSPLKSLIKFLHGLKELKTKYKCHLTLSAFKKETKESIAYRMLDGVLDVHLLPVVLNGQVLPYLKHHKIDHDGVFAKYIQDLLVRSDAKHTHHLWEDKVKALIKIICDPKAKVMAVLNLLDHVMLPLPEFIEELVSEVITTIQHPLVTSLKEKWDIKEADNILAMYGLNPREVNSTYDARGAAKYILASGGLFSQAQKILSAHKISDDDVELPMFQCRLLIERNQVDRLIPYLKQLPSKTARRCCDRIICSAKYSMASVDLEQKQVAFRQEADVVFQSMQTTRFQYYEAAVVSASFLKTLIEDKLEMEETEKMVQTIKNVWCLEIYKGVCLNDVVLSDKKRCMDYFSQLAETSSSIVLVGLGRLLNLTDGDILEATIAACAKKSCSEIVAKIL</sequence>
<evidence type="ECO:0008006" key="6">
    <source>
        <dbReference type="Google" id="ProtNLM"/>
    </source>
</evidence>
<dbReference type="InterPro" id="IPR055403">
    <property type="entry name" value="ARM_KNTC1_1st"/>
</dbReference>
<feature type="domain" description="KNTC1 first ARM-repeats" evidence="3">
    <location>
        <begin position="399"/>
        <end position="554"/>
    </location>
</feature>
<feature type="non-terminal residue" evidence="4">
    <location>
        <position position="1"/>
    </location>
</feature>